<dbReference type="AlphaFoldDB" id="A0AAN7Y1L9"/>
<keyword evidence="3" id="KW-1185">Reference proteome</keyword>
<feature type="compositionally biased region" description="Basic and acidic residues" evidence="1">
    <location>
        <begin position="25"/>
        <end position="41"/>
    </location>
</feature>
<name>A0AAN7Y1L9_ELEMC</name>
<reference evidence="2 3" key="1">
    <citation type="journal article" date="2023" name="Genes (Basel)">
        <title>Chromosome-Level Genome Assembly and Circadian Gene Repertoire of the Patagonia Blennie Eleginops maclovinus-The Closest Ancestral Proxy of Antarctic Cryonotothenioids.</title>
        <authorList>
            <person name="Cheng C.C."/>
            <person name="Rivera-Colon A.G."/>
            <person name="Minhas B.F."/>
            <person name="Wilson L."/>
            <person name="Rayamajhi N."/>
            <person name="Vargas-Chacoff L."/>
            <person name="Catchen J.M."/>
        </authorList>
    </citation>
    <scope>NUCLEOTIDE SEQUENCE [LARGE SCALE GENOMIC DNA]</scope>
    <source>
        <strain evidence="2">JMC-PN-2008</strain>
    </source>
</reference>
<comment type="caution">
    <text evidence="2">The sequence shown here is derived from an EMBL/GenBank/DDBJ whole genome shotgun (WGS) entry which is preliminary data.</text>
</comment>
<accession>A0AAN7Y1L9</accession>
<reference evidence="2 3" key="2">
    <citation type="journal article" date="2023" name="Mol. Biol. Evol.">
        <title>Genomics of Secondarily Temperate Adaptation in the Only Non-Antarctic Icefish.</title>
        <authorList>
            <person name="Rivera-Colon A.G."/>
            <person name="Rayamajhi N."/>
            <person name="Minhas B.F."/>
            <person name="Madrigal G."/>
            <person name="Bilyk K.T."/>
            <person name="Yoon V."/>
            <person name="Hune M."/>
            <person name="Gregory S."/>
            <person name="Cheng C.H.C."/>
            <person name="Catchen J.M."/>
        </authorList>
    </citation>
    <scope>NUCLEOTIDE SEQUENCE [LARGE SCALE GENOMIC DNA]</scope>
    <source>
        <strain evidence="2">JMC-PN-2008</strain>
    </source>
</reference>
<gene>
    <name evidence="2" type="ORF">PBY51_024746</name>
</gene>
<evidence type="ECO:0000313" key="2">
    <source>
        <dbReference type="EMBL" id="KAK5870085.1"/>
    </source>
</evidence>
<evidence type="ECO:0000313" key="3">
    <source>
        <dbReference type="Proteomes" id="UP001346869"/>
    </source>
</evidence>
<evidence type="ECO:0000256" key="1">
    <source>
        <dbReference type="SAM" id="MobiDB-lite"/>
    </source>
</evidence>
<feature type="region of interest" description="Disordered" evidence="1">
    <location>
        <begin position="17"/>
        <end position="50"/>
    </location>
</feature>
<organism evidence="2 3">
    <name type="scientific">Eleginops maclovinus</name>
    <name type="common">Patagonian blennie</name>
    <name type="synonym">Eleginus maclovinus</name>
    <dbReference type="NCBI Taxonomy" id="56733"/>
    <lineage>
        <taxon>Eukaryota</taxon>
        <taxon>Metazoa</taxon>
        <taxon>Chordata</taxon>
        <taxon>Craniata</taxon>
        <taxon>Vertebrata</taxon>
        <taxon>Euteleostomi</taxon>
        <taxon>Actinopterygii</taxon>
        <taxon>Neopterygii</taxon>
        <taxon>Teleostei</taxon>
        <taxon>Neoteleostei</taxon>
        <taxon>Acanthomorphata</taxon>
        <taxon>Eupercaria</taxon>
        <taxon>Perciformes</taxon>
        <taxon>Notothenioidei</taxon>
        <taxon>Eleginopidae</taxon>
        <taxon>Eleginops</taxon>
    </lineage>
</organism>
<dbReference type="EMBL" id="JAUZQC010000006">
    <property type="protein sequence ID" value="KAK5870085.1"/>
    <property type="molecule type" value="Genomic_DNA"/>
</dbReference>
<proteinExistence type="predicted"/>
<dbReference type="Proteomes" id="UP001346869">
    <property type="component" value="Unassembled WGS sequence"/>
</dbReference>
<sequence length="92" mass="10028">MLGDGLCSLFIQCQSKAGEVSEGGGGKERRGGAARADPVEKLHKRRKRTRNKLRGNRIKKGGCQSGLSWLPHPVLCAKFQERLSPRSRVGGD</sequence>
<protein>
    <submittedName>
        <fullName evidence="2">Uncharacterized protein</fullName>
    </submittedName>
</protein>